<dbReference type="Gene3D" id="2.60.200.10">
    <property type="match status" value="1"/>
</dbReference>
<dbReference type="InterPro" id="IPR036388">
    <property type="entry name" value="WH-like_DNA-bd_sf"/>
</dbReference>
<dbReference type="InterPro" id="IPR017855">
    <property type="entry name" value="SMAD-like_dom_sf"/>
</dbReference>
<dbReference type="InterPro" id="IPR008984">
    <property type="entry name" value="SMAD_FHA_dom_sf"/>
</dbReference>
<dbReference type="InterPro" id="IPR036390">
    <property type="entry name" value="WH_DNA-bd_sf"/>
</dbReference>
<dbReference type="PRINTS" id="PR00267">
    <property type="entry name" value="INTFRNREGFCT"/>
</dbReference>
<organism>
    <name type="scientific">Branchiostoma floridae</name>
    <name type="common">Florida lancelet</name>
    <name type="synonym">Amphioxus</name>
    <dbReference type="NCBI Taxonomy" id="7739"/>
    <lineage>
        <taxon>Eukaryota</taxon>
        <taxon>Metazoa</taxon>
        <taxon>Chordata</taxon>
        <taxon>Cephalochordata</taxon>
        <taxon>Leptocardii</taxon>
        <taxon>Amphioxiformes</taxon>
        <taxon>Branchiostomatidae</taxon>
        <taxon>Branchiostoma</taxon>
    </lineage>
</organism>
<dbReference type="PROSITE" id="PS51507">
    <property type="entry name" value="IRF_2"/>
    <property type="match status" value="1"/>
</dbReference>
<dbReference type="Pfam" id="PF00605">
    <property type="entry name" value="IRF"/>
    <property type="match status" value="1"/>
</dbReference>
<dbReference type="Gene3D" id="1.10.10.10">
    <property type="entry name" value="Winged helix-like DNA-binding domain superfamily/Winged helix DNA-binding domain"/>
    <property type="match status" value="1"/>
</dbReference>
<dbReference type="SMART" id="SM00348">
    <property type="entry name" value="IRF"/>
    <property type="match status" value="1"/>
</dbReference>
<name>C3XS91_BRAFL</name>
<dbReference type="GO" id="GO:0003700">
    <property type="term" value="F:DNA-binding transcription factor activity"/>
    <property type="evidence" value="ECO:0007669"/>
    <property type="project" value="InterPro"/>
</dbReference>
<dbReference type="EMBL" id="GG666457">
    <property type="protein sequence ID" value="EEN69106.1"/>
    <property type="molecule type" value="Genomic_DNA"/>
</dbReference>
<dbReference type="GO" id="GO:0000976">
    <property type="term" value="F:transcription cis-regulatory region binding"/>
    <property type="evidence" value="ECO:0007669"/>
    <property type="project" value="InterPro"/>
</dbReference>
<evidence type="ECO:0000259" key="1">
    <source>
        <dbReference type="PROSITE" id="PS51507"/>
    </source>
</evidence>
<dbReference type="FunFam" id="1.10.10.10:FF:000831">
    <property type="entry name" value="Interferon regulatory factor like protein"/>
    <property type="match status" value="1"/>
</dbReference>
<dbReference type="STRING" id="7739.C3XS91"/>
<dbReference type="AlphaFoldDB" id="C3XS91"/>
<gene>
    <name evidence="2" type="ORF">BRAFLDRAFT_89979</name>
</gene>
<accession>C3XS91</accession>
<dbReference type="eggNOG" id="ENOG502QT9P">
    <property type="taxonomic scope" value="Eukaryota"/>
</dbReference>
<dbReference type="FunCoup" id="C3XS91">
    <property type="interactions" value="21"/>
</dbReference>
<dbReference type="InParanoid" id="C3XS91"/>
<reference evidence="2" key="1">
    <citation type="journal article" date="2008" name="Nature">
        <title>The amphioxus genome and the evolution of the chordate karyotype.</title>
        <authorList>
            <consortium name="US DOE Joint Genome Institute (JGI-PGF)"/>
            <person name="Putnam N.H."/>
            <person name="Butts T."/>
            <person name="Ferrier D.E.K."/>
            <person name="Furlong R.F."/>
            <person name="Hellsten U."/>
            <person name="Kawashima T."/>
            <person name="Robinson-Rechavi M."/>
            <person name="Shoguchi E."/>
            <person name="Terry A."/>
            <person name="Yu J.-K."/>
            <person name="Benito-Gutierrez E.L."/>
            <person name="Dubchak I."/>
            <person name="Garcia-Fernandez J."/>
            <person name="Gibson-Brown J.J."/>
            <person name="Grigoriev I.V."/>
            <person name="Horton A.C."/>
            <person name="de Jong P.J."/>
            <person name="Jurka J."/>
            <person name="Kapitonov V.V."/>
            <person name="Kohara Y."/>
            <person name="Kuroki Y."/>
            <person name="Lindquist E."/>
            <person name="Lucas S."/>
            <person name="Osoegawa K."/>
            <person name="Pennacchio L.A."/>
            <person name="Salamov A.A."/>
            <person name="Satou Y."/>
            <person name="Sauka-Spengler T."/>
            <person name="Schmutz J."/>
            <person name="Shin-I T."/>
            <person name="Toyoda A."/>
            <person name="Bronner-Fraser M."/>
            <person name="Fujiyama A."/>
            <person name="Holland L.Z."/>
            <person name="Holland P.W.H."/>
            <person name="Satoh N."/>
            <person name="Rokhsar D.S."/>
        </authorList>
    </citation>
    <scope>NUCLEOTIDE SEQUENCE [LARGE SCALE GENOMIC DNA]</scope>
    <source>
        <strain evidence="2">S238N-H82</strain>
        <tissue evidence="2">Testes</tissue>
    </source>
</reference>
<feature type="domain" description="IRF tryptophan pentad repeat" evidence="1">
    <location>
        <begin position="21"/>
        <end position="132"/>
    </location>
</feature>
<evidence type="ECO:0000313" key="2">
    <source>
        <dbReference type="EMBL" id="EEN69106.1"/>
    </source>
</evidence>
<dbReference type="InterPro" id="IPR001346">
    <property type="entry name" value="Interferon_reg_fact_DNA-bd_dom"/>
</dbReference>
<dbReference type="Pfam" id="PF10401">
    <property type="entry name" value="IRF-3"/>
    <property type="match status" value="1"/>
</dbReference>
<proteinExistence type="predicted"/>
<dbReference type="SUPFAM" id="SSF46785">
    <property type="entry name" value="Winged helix' DNA-binding domain"/>
    <property type="match status" value="1"/>
</dbReference>
<protein>
    <recommendedName>
        <fullName evidence="1">IRF tryptophan pentad repeat domain-containing protein</fullName>
    </recommendedName>
</protein>
<sequence length="508" mass="57496">MTVTAQVNTTSKGMENGSDDRKRLRRFFVSHLDAGDVPGVRWMDRSTGLFRIDWPRGGRSGFNSEKDGLIFKLWAQKTGQWKPGDEKNPTVWSEWKTRVRNALHRLKDFEEQTDLGKPNDLQEPFRVYKLVPPPKELAREHADDIGLRNEVTLEFFNDLDALDLDDLLSTPPDTAESDKVACAPAQPMMLNIPFDNNVQTSDQSMSSLHDVGIISPIQPANHEPSQGVCAMAQPLIASVPPVISAQPMDQLTASLQREYLGPFSNFQDCEVRVCVTYRGVQVMDSGTYSVPTGFRIFYGSPVEQMATRQACQIFSRDAGKLFGPENVVPVPLPDCETHMQTQKQLDSTLRLLNGTKRGLLFRFENGNILAYRLCEPAVYWLDPNSPMVPTKLERETLTKVFDLVHFLTKLQEYALGRGEKPCPYFKFCIGQSWSLEKPFEKNLVTVTVYQKTAADNLELGGGEDDFQVWHNKFAISATPQGYDYEHCSRIFPHLSRRTSIHVLYQPLI</sequence>
<dbReference type="GO" id="GO:0006357">
    <property type="term" value="P:regulation of transcription by RNA polymerase II"/>
    <property type="evidence" value="ECO:0007669"/>
    <property type="project" value="UniProtKB-ARBA"/>
</dbReference>
<dbReference type="PANTHER" id="PTHR11949">
    <property type="entry name" value="INTERFERON REGULATORY FACTOR"/>
    <property type="match status" value="1"/>
</dbReference>
<dbReference type="SUPFAM" id="SSF49879">
    <property type="entry name" value="SMAD/FHA domain"/>
    <property type="match status" value="1"/>
</dbReference>
<dbReference type="PANTHER" id="PTHR11949:SF53">
    <property type="entry name" value="IRF TRYPTOPHAN PENTAD REPEAT DOMAIN-CONTAINING PROTEIN"/>
    <property type="match status" value="1"/>
</dbReference>
<dbReference type="GO" id="GO:0045893">
    <property type="term" value="P:positive regulation of DNA-templated transcription"/>
    <property type="evidence" value="ECO:0007669"/>
    <property type="project" value="UniProtKB-ARBA"/>
</dbReference>
<dbReference type="FunFam" id="2.60.200.10:FF:000028">
    <property type="entry name" value="Uncharacterized protein"/>
    <property type="match status" value="1"/>
</dbReference>
<dbReference type="InterPro" id="IPR019471">
    <property type="entry name" value="Interferon_reg_factor-3"/>
</dbReference>
<dbReference type="SMART" id="SM01243">
    <property type="entry name" value="IRF-3"/>
    <property type="match status" value="1"/>
</dbReference>